<evidence type="ECO:0000313" key="1">
    <source>
        <dbReference type="EMBL" id="OQV13293.1"/>
    </source>
</evidence>
<organism evidence="1 2">
    <name type="scientific">Hypsibius exemplaris</name>
    <name type="common">Freshwater tardigrade</name>
    <dbReference type="NCBI Taxonomy" id="2072580"/>
    <lineage>
        <taxon>Eukaryota</taxon>
        <taxon>Metazoa</taxon>
        <taxon>Ecdysozoa</taxon>
        <taxon>Tardigrada</taxon>
        <taxon>Eutardigrada</taxon>
        <taxon>Parachela</taxon>
        <taxon>Hypsibioidea</taxon>
        <taxon>Hypsibiidae</taxon>
        <taxon>Hypsibius</taxon>
    </lineage>
</organism>
<gene>
    <name evidence="1" type="ORF">BV898_12499</name>
</gene>
<sequence length="83" mass="9257">MSTGKLLRSGVDGMDHPLVDEMPGECYKSLKRILHSLLAFSISMLLLRRDWQCGIDSGVQRRAQCCSCNIFENSCHCSAAFFA</sequence>
<dbReference type="Proteomes" id="UP000192578">
    <property type="component" value="Unassembled WGS sequence"/>
</dbReference>
<reference evidence="2" key="1">
    <citation type="submission" date="2017-01" db="EMBL/GenBank/DDBJ databases">
        <title>Comparative genomics of anhydrobiosis in the tardigrade Hypsibius dujardini.</title>
        <authorList>
            <person name="Yoshida Y."/>
            <person name="Koutsovoulos G."/>
            <person name="Laetsch D."/>
            <person name="Stevens L."/>
            <person name="Kumar S."/>
            <person name="Horikawa D."/>
            <person name="Ishino K."/>
            <person name="Komine S."/>
            <person name="Tomita M."/>
            <person name="Blaxter M."/>
            <person name="Arakawa K."/>
        </authorList>
    </citation>
    <scope>NUCLEOTIDE SEQUENCE [LARGE SCALE GENOMIC DNA]</scope>
    <source>
        <strain evidence="2">Z151</strain>
    </source>
</reference>
<keyword evidence="2" id="KW-1185">Reference proteome</keyword>
<accession>A0A1W0WDT1</accession>
<dbReference type="EMBL" id="MTYJ01000127">
    <property type="protein sequence ID" value="OQV13293.1"/>
    <property type="molecule type" value="Genomic_DNA"/>
</dbReference>
<dbReference type="AlphaFoldDB" id="A0A1W0WDT1"/>
<protein>
    <submittedName>
        <fullName evidence="1">Uncharacterized protein</fullName>
    </submittedName>
</protein>
<evidence type="ECO:0000313" key="2">
    <source>
        <dbReference type="Proteomes" id="UP000192578"/>
    </source>
</evidence>
<comment type="caution">
    <text evidence="1">The sequence shown here is derived from an EMBL/GenBank/DDBJ whole genome shotgun (WGS) entry which is preliminary data.</text>
</comment>
<proteinExistence type="predicted"/>
<name>A0A1W0WDT1_HYPEX</name>